<evidence type="ECO:0000313" key="12">
    <source>
        <dbReference type="Proteomes" id="UP000267096"/>
    </source>
</evidence>
<dbReference type="GO" id="GO:0008750">
    <property type="term" value="F:proton-translocating NAD(P)+ transhydrogenase activity"/>
    <property type="evidence" value="ECO:0007669"/>
    <property type="project" value="UniProtKB-EC"/>
</dbReference>
<keyword evidence="5" id="KW-1278">Translocase</keyword>
<dbReference type="Gene3D" id="3.40.50.1220">
    <property type="entry name" value="TPP-binding domain"/>
    <property type="match status" value="1"/>
</dbReference>
<organism evidence="13">
    <name type="scientific">Anisakis simplex</name>
    <name type="common">Herring worm</name>
    <dbReference type="NCBI Taxonomy" id="6269"/>
    <lineage>
        <taxon>Eukaryota</taxon>
        <taxon>Metazoa</taxon>
        <taxon>Ecdysozoa</taxon>
        <taxon>Nematoda</taxon>
        <taxon>Chromadorea</taxon>
        <taxon>Rhabditida</taxon>
        <taxon>Spirurina</taxon>
        <taxon>Ascaridomorpha</taxon>
        <taxon>Ascaridoidea</taxon>
        <taxon>Anisakidae</taxon>
        <taxon>Anisakis</taxon>
        <taxon>Anisakis simplex complex</taxon>
    </lineage>
</organism>
<comment type="subcellular location">
    <subcellularLocation>
        <location evidence="1">Membrane</location>
        <topology evidence="1">Multi-pass membrane protein</topology>
    </subcellularLocation>
</comment>
<reference evidence="13" key="1">
    <citation type="submission" date="2017-02" db="UniProtKB">
        <authorList>
            <consortium name="WormBaseParasite"/>
        </authorList>
    </citation>
    <scope>IDENTIFICATION</scope>
</reference>
<evidence type="ECO:0000256" key="7">
    <source>
        <dbReference type="ARBA" id="ARBA00023027"/>
    </source>
</evidence>
<evidence type="ECO:0000256" key="9">
    <source>
        <dbReference type="ARBA" id="ARBA00048202"/>
    </source>
</evidence>
<dbReference type="Proteomes" id="UP000267096">
    <property type="component" value="Unassembled WGS sequence"/>
</dbReference>
<evidence type="ECO:0000256" key="1">
    <source>
        <dbReference type="ARBA" id="ARBA00004141"/>
    </source>
</evidence>
<keyword evidence="6" id="KW-1133">Transmembrane helix</keyword>
<evidence type="ECO:0000256" key="5">
    <source>
        <dbReference type="ARBA" id="ARBA00022967"/>
    </source>
</evidence>
<proteinExistence type="predicted"/>
<name>A0A0M3JQ85_ANISI</name>
<keyword evidence="7" id="KW-0520">NAD</keyword>
<evidence type="ECO:0000256" key="2">
    <source>
        <dbReference type="ARBA" id="ARBA00012943"/>
    </source>
</evidence>
<evidence type="ECO:0000256" key="3">
    <source>
        <dbReference type="ARBA" id="ARBA00022692"/>
    </source>
</evidence>
<evidence type="ECO:0000313" key="11">
    <source>
        <dbReference type="EMBL" id="VDK40514.1"/>
    </source>
</evidence>
<evidence type="ECO:0000256" key="6">
    <source>
        <dbReference type="ARBA" id="ARBA00022989"/>
    </source>
</evidence>
<dbReference type="SUPFAM" id="SSF52467">
    <property type="entry name" value="DHS-like NAD/FAD-binding domain"/>
    <property type="match status" value="1"/>
</dbReference>
<accession>A0A0M3JQ85</accession>
<dbReference type="EC" id="7.1.1.1" evidence="2"/>
<dbReference type="PANTHER" id="PTHR10160:SF19">
    <property type="entry name" value="PROTON-TRANSLOCATING NAD(P)(+) TRANSHYDROGENASE"/>
    <property type="match status" value="1"/>
</dbReference>
<gene>
    <name evidence="11" type="ORF">ASIM_LOCUS9574</name>
</gene>
<keyword evidence="4" id="KW-0521">NADP</keyword>
<feature type="domain" description="NADP transhydrogenase beta-like" evidence="10">
    <location>
        <begin position="1"/>
        <end position="88"/>
    </location>
</feature>
<sequence length="92" mass="9667">MNRSLLNVVLGGMGTKSQGGGKAKAIEGTATETNTQQTVDLLAEAKNIIVVPGYGLCAAQAQYPIAEMVKLLRERGKNVRFGIHPVAGIAFI</sequence>
<dbReference type="GO" id="GO:0050661">
    <property type="term" value="F:NADP binding"/>
    <property type="evidence" value="ECO:0007669"/>
    <property type="project" value="TreeGrafter"/>
</dbReference>
<evidence type="ECO:0000256" key="8">
    <source>
        <dbReference type="ARBA" id="ARBA00023136"/>
    </source>
</evidence>
<evidence type="ECO:0000256" key="4">
    <source>
        <dbReference type="ARBA" id="ARBA00022857"/>
    </source>
</evidence>
<evidence type="ECO:0000259" key="10">
    <source>
        <dbReference type="Pfam" id="PF02233"/>
    </source>
</evidence>
<dbReference type="GO" id="GO:0005743">
    <property type="term" value="C:mitochondrial inner membrane"/>
    <property type="evidence" value="ECO:0007669"/>
    <property type="project" value="TreeGrafter"/>
</dbReference>
<keyword evidence="3" id="KW-0812">Transmembrane</keyword>
<dbReference type="GO" id="GO:0006740">
    <property type="term" value="P:NADPH regeneration"/>
    <property type="evidence" value="ECO:0007669"/>
    <property type="project" value="TreeGrafter"/>
</dbReference>
<dbReference type="WBParaSite" id="ASIM_0000983601-mRNA-1">
    <property type="protein sequence ID" value="ASIM_0000983601-mRNA-1"/>
    <property type="gene ID" value="ASIM_0000983601"/>
</dbReference>
<comment type="catalytic activity">
    <reaction evidence="9">
        <text>NAD(+) + NADPH + H(+)(in) = NADH + NADP(+) + H(+)(out)</text>
        <dbReference type="Rhea" id="RHEA:47992"/>
        <dbReference type="ChEBI" id="CHEBI:15378"/>
        <dbReference type="ChEBI" id="CHEBI:57540"/>
        <dbReference type="ChEBI" id="CHEBI:57783"/>
        <dbReference type="ChEBI" id="CHEBI:57945"/>
        <dbReference type="ChEBI" id="CHEBI:58349"/>
        <dbReference type="EC" id="7.1.1.1"/>
    </reaction>
</comment>
<dbReference type="PANTHER" id="PTHR10160">
    <property type="entry name" value="NAD(P) TRANSHYDROGENASE"/>
    <property type="match status" value="1"/>
</dbReference>
<dbReference type="Pfam" id="PF02233">
    <property type="entry name" value="PNTB"/>
    <property type="match status" value="1"/>
</dbReference>
<dbReference type="InterPro" id="IPR034300">
    <property type="entry name" value="PNTB-like"/>
</dbReference>
<dbReference type="AlphaFoldDB" id="A0A0M3JQ85"/>
<dbReference type="OrthoDB" id="37244at2759"/>
<dbReference type="InterPro" id="IPR029035">
    <property type="entry name" value="DHS-like_NAD/FAD-binding_dom"/>
</dbReference>
<dbReference type="EMBL" id="UYRR01029796">
    <property type="protein sequence ID" value="VDK40514.1"/>
    <property type="molecule type" value="Genomic_DNA"/>
</dbReference>
<reference evidence="11 12" key="2">
    <citation type="submission" date="2018-11" db="EMBL/GenBank/DDBJ databases">
        <authorList>
            <consortium name="Pathogen Informatics"/>
        </authorList>
    </citation>
    <scope>NUCLEOTIDE SEQUENCE [LARGE SCALE GENOMIC DNA]</scope>
</reference>
<keyword evidence="12" id="KW-1185">Reference proteome</keyword>
<keyword evidence="8" id="KW-0472">Membrane</keyword>
<evidence type="ECO:0000313" key="13">
    <source>
        <dbReference type="WBParaSite" id="ASIM_0000983601-mRNA-1"/>
    </source>
</evidence>
<protein>
    <recommendedName>
        <fullName evidence="2">proton-translocating NAD(P)(+) transhydrogenase</fullName>
        <ecNumber evidence="2">7.1.1.1</ecNumber>
    </recommendedName>
</protein>